<comment type="similarity">
    <text evidence="4">Belongs to the glycosyltransferase 104 family.</text>
</comment>
<comment type="catalytic activity">
    <reaction evidence="7">
        <text>dTDP-beta-L-rhamnose + L-arginyl-[protein] = N(omega)-(alpha-L-rhamnosyl)-L-arginyl-[protein] + dTDP + H(+)</text>
        <dbReference type="Rhea" id="RHEA:66692"/>
        <dbReference type="Rhea" id="RHEA-COMP:10532"/>
        <dbReference type="Rhea" id="RHEA-COMP:17096"/>
        <dbReference type="ChEBI" id="CHEBI:15378"/>
        <dbReference type="ChEBI" id="CHEBI:29965"/>
        <dbReference type="ChEBI" id="CHEBI:57510"/>
        <dbReference type="ChEBI" id="CHEBI:58369"/>
        <dbReference type="ChEBI" id="CHEBI:167445"/>
    </reaction>
    <physiologicalReaction direction="left-to-right" evidence="7">
        <dbReference type="Rhea" id="RHEA:66693"/>
    </physiologicalReaction>
</comment>
<evidence type="ECO:0000256" key="1">
    <source>
        <dbReference type="ARBA" id="ARBA00022676"/>
    </source>
</evidence>
<protein>
    <recommendedName>
        <fullName evidence="5">Protein-arginine rhamnosyltransferase</fullName>
    </recommendedName>
    <alternativeName>
        <fullName evidence="6">EF-P arginine rhamnosyltransferase</fullName>
    </alternativeName>
</protein>
<dbReference type="OrthoDB" id="209085at2"/>
<dbReference type="PIRSF" id="PIRSF015557">
    <property type="entry name" value="UCP015557"/>
    <property type="match status" value="1"/>
</dbReference>
<evidence type="ECO:0000256" key="3">
    <source>
        <dbReference type="ARBA" id="ARBA00024303"/>
    </source>
</evidence>
<evidence type="ECO:0000256" key="2">
    <source>
        <dbReference type="ARBA" id="ARBA00022679"/>
    </source>
</evidence>
<comment type="function">
    <text evidence="3">Protein-arginine rhamnosyltransferase that catalyzes the transfer of a single rhamnose to elongation factor P (EF-P) on 'Lys-32', a modification required for EF-P-dependent rescue of polyproline stalled ribosomes.</text>
</comment>
<evidence type="ECO:0000313" key="8">
    <source>
        <dbReference type="EMBL" id="PXW95253.1"/>
    </source>
</evidence>
<reference evidence="8 9" key="1">
    <citation type="submission" date="2018-05" db="EMBL/GenBank/DDBJ databases">
        <title>Genomic Encyclopedia of Type Strains, Phase IV (KMG-IV): sequencing the most valuable type-strain genomes for metagenomic binning, comparative biology and taxonomic classification.</title>
        <authorList>
            <person name="Goeker M."/>
        </authorList>
    </citation>
    <scope>NUCLEOTIDE SEQUENCE [LARGE SCALE GENOMIC DNA]</scope>
    <source>
        <strain evidence="8 9">DSM 566</strain>
    </source>
</reference>
<dbReference type="Proteomes" id="UP000247811">
    <property type="component" value="Unassembled WGS sequence"/>
</dbReference>
<name>A0A318GYZ8_9BURK</name>
<keyword evidence="2" id="KW-0808">Transferase</keyword>
<evidence type="ECO:0000313" key="9">
    <source>
        <dbReference type="Proteomes" id="UP000247811"/>
    </source>
</evidence>
<dbReference type="GO" id="GO:0106361">
    <property type="term" value="F:protein-arginine rhamnosyltransferase activity"/>
    <property type="evidence" value="ECO:0007669"/>
    <property type="project" value="InterPro"/>
</dbReference>
<keyword evidence="9" id="KW-1185">Reference proteome</keyword>
<evidence type="ECO:0000256" key="7">
    <source>
        <dbReference type="ARBA" id="ARBA00048472"/>
    </source>
</evidence>
<dbReference type="AlphaFoldDB" id="A0A318GYZ8"/>
<comment type="caution">
    <text evidence="8">The sequence shown here is derived from an EMBL/GenBank/DDBJ whole genome shotgun (WGS) entry which is preliminary data.</text>
</comment>
<evidence type="ECO:0000256" key="6">
    <source>
        <dbReference type="ARBA" id="ARBA00030025"/>
    </source>
</evidence>
<proteinExistence type="inferred from homology"/>
<accession>A0A318GYZ8</accession>
<dbReference type="RefSeq" id="WP_110401118.1">
    <property type="nucleotide sequence ID" value="NZ_QJJS01000010.1"/>
</dbReference>
<evidence type="ECO:0000256" key="5">
    <source>
        <dbReference type="ARBA" id="ARBA00024416"/>
    </source>
</evidence>
<organism evidence="8 9">
    <name type="scientific">Sphaerotilus hippei</name>
    <dbReference type="NCBI Taxonomy" id="744406"/>
    <lineage>
        <taxon>Bacteria</taxon>
        <taxon>Pseudomonadati</taxon>
        <taxon>Pseudomonadota</taxon>
        <taxon>Betaproteobacteria</taxon>
        <taxon>Burkholderiales</taxon>
        <taxon>Sphaerotilaceae</taxon>
        <taxon>Sphaerotilus</taxon>
    </lineage>
</organism>
<dbReference type="InterPro" id="IPR016633">
    <property type="entry name" value="EarP"/>
</dbReference>
<dbReference type="NCBIfam" id="TIGR03837">
    <property type="entry name" value="efp_Arg_rhamno"/>
    <property type="match status" value="1"/>
</dbReference>
<sequence>MPATPTPSTPSRWDLFCRVIDNHGDLGVCWRLAADLAHRGVQVRLWIDDARALTWMAPQGQAGVQVMPWRDPLADELPGDVVVEAFGCDPPAAFVARMAAAVVPPVWINLEYLSAEGFVERSHGLRSPQWSGPGTGLDKWFFYPGFTPRTGGLIRERHLGLPVDEAPGSPRPSAAELLQAHGLLLPPDRDIERTVLLFGYRQPALPGLLEALAGGHGPGRTRLLVTPGWSAEAVGDWLGAPMRPGAPAVARGRLQLIPLPALPQTAFDRLLAACDLNLVRGEDSLVRALWAARPMLWQLYPQEDTIRLTKLQAFLDVHLDDAAPPGLRAAFEAWNGARTWTAGDWSTLLEAALPPVSTRRTAGWTDWSAARARQLAQGRPDLTSALLDFARQHRSRTG</sequence>
<keyword evidence="1" id="KW-0328">Glycosyltransferase</keyword>
<gene>
    <name evidence="8" type="ORF">C7444_11098</name>
</gene>
<dbReference type="EMBL" id="QJJS01000010">
    <property type="protein sequence ID" value="PXW95253.1"/>
    <property type="molecule type" value="Genomic_DNA"/>
</dbReference>
<evidence type="ECO:0000256" key="4">
    <source>
        <dbReference type="ARBA" id="ARBA00024346"/>
    </source>
</evidence>
<dbReference type="Pfam" id="PF10093">
    <property type="entry name" value="EarP"/>
    <property type="match status" value="1"/>
</dbReference>